<dbReference type="PANTHER" id="PTHR31719">
    <property type="entry name" value="NAC TRANSCRIPTION FACTOR 56"/>
    <property type="match status" value="1"/>
</dbReference>
<dbReference type="Proteomes" id="UP001055439">
    <property type="component" value="Chromosome 7"/>
</dbReference>
<keyword evidence="8" id="KW-1185">Reference proteome</keyword>
<dbReference type="InterPro" id="IPR036093">
    <property type="entry name" value="NAC_dom_sf"/>
</dbReference>
<sequence length="376" mass="41321">MAWSWQVGGIQFRPTPQQLVNFFLTSKHRLQPINEGFLPEANVYGDHPANTTGNSWLLLFSGFPAAFPMSNKDGEWFFFTHRSPPLGNGKRASRTAGPGRWKATRATKDVVDDHGRVIGSRQSFCYQVQSPSGYIKSDWLMEEYARSDASERLWVICKVYMTPKARAKLLRGIIGASNTVEEQETTMAPPHPPLPRLVDVTDPSGGDDRRKRRRTSTEDAEVVPAASVPVQRRSGVGENSLAIVLPTDTCAITGESHTDYNFLDDSGLNLCPEAGELFISSPQPQLLTSAPDHIQLVPESSATVGEASSAAAAKPDMDYNFLDDFEIHVSPERGDFWTSSSQLGLLTDAPDHIHLIPPAFDERLSSTPNTQAKDGI</sequence>
<dbReference type="OrthoDB" id="648091at2759"/>
<keyword evidence="1" id="KW-0805">Transcription regulation</keyword>
<name>A0A9E7GRN8_9LILI</name>
<gene>
    <name evidence="7" type="ORF">MUK42_34092</name>
</gene>
<keyword evidence="3" id="KW-0804">Transcription</keyword>
<dbReference type="GO" id="GO:0006355">
    <property type="term" value="P:regulation of DNA-templated transcription"/>
    <property type="evidence" value="ECO:0007669"/>
    <property type="project" value="InterPro"/>
</dbReference>
<feature type="domain" description="NAC" evidence="6">
    <location>
        <begin position="6"/>
        <end position="162"/>
    </location>
</feature>
<keyword evidence="2" id="KW-0238">DNA-binding</keyword>
<dbReference type="Gene3D" id="2.170.150.80">
    <property type="entry name" value="NAC domain"/>
    <property type="match status" value="1"/>
</dbReference>
<evidence type="ECO:0000256" key="3">
    <source>
        <dbReference type="ARBA" id="ARBA00023163"/>
    </source>
</evidence>
<reference evidence="7" key="1">
    <citation type="submission" date="2022-05" db="EMBL/GenBank/DDBJ databases">
        <title>The Musa troglodytarum L. genome provides insights into the mechanism of non-climacteric behaviour and enrichment of carotenoids.</title>
        <authorList>
            <person name="Wang J."/>
        </authorList>
    </citation>
    <scope>NUCLEOTIDE SEQUENCE</scope>
    <source>
        <tissue evidence="7">Leaf</tissue>
    </source>
</reference>
<evidence type="ECO:0000313" key="8">
    <source>
        <dbReference type="Proteomes" id="UP001055439"/>
    </source>
</evidence>
<dbReference type="InterPro" id="IPR003441">
    <property type="entry name" value="NAC-dom"/>
</dbReference>
<accession>A0A9E7GRN8</accession>
<dbReference type="GO" id="GO:0003677">
    <property type="term" value="F:DNA binding"/>
    <property type="evidence" value="ECO:0007669"/>
    <property type="project" value="UniProtKB-KW"/>
</dbReference>
<dbReference type="PROSITE" id="PS51005">
    <property type="entry name" value="NAC"/>
    <property type="match status" value="1"/>
</dbReference>
<keyword evidence="4" id="KW-0539">Nucleus</keyword>
<evidence type="ECO:0000313" key="7">
    <source>
        <dbReference type="EMBL" id="URE20131.1"/>
    </source>
</evidence>
<evidence type="ECO:0000256" key="4">
    <source>
        <dbReference type="ARBA" id="ARBA00023242"/>
    </source>
</evidence>
<proteinExistence type="predicted"/>
<dbReference type="SUPFAM" id="SSF101941">
    <property type="entry name" value="NAC domain"/>
    <property type="match status" value="1"/>
</dbReference>
<evidence type="ECO:0000256" key="2">
    <source>
        <dbReference type="ARBA" id="ARBA00023125"/>
    </source>
</evidence>
<evidence type="ECO:0000259" key="6">
    <source>
        <dbReference type="PROSITE" id="PS51005"/>
    </source>
</evidence>
<evidence type="ECO:0000256" key="1">
    <source>
        <dbReference type="ARBA" id="ARBA00023015"/>
    </source>
</evidence>
<dbReference type="EMBL" id="CP097509">
    <property type="protein sequence ID" value="URE20131.1"/>
    <property type="molecule type" value="Genomic_DNA"/>
</dbReference>
<evidence type="ECO:0000256" key="5">
    <source>
        <dbReference type="SAM" id="MobiDB-lite"/>
    </source>
</evidence>
<feature type="region of interest" description="Disordered" evidence="5">
    <location>
        <begin position="181"/>
        <end position="220"/>
    </location>
</feature>
<dbReference type="AlphaFoldDB" id="A0A9E7GRN8"/>
<dbReference type="PANTHER" id="PTHR31719:SF179">
    <property type="entry name" value="OS08G0148400 PROTEIN"/>
    <property type="match status" value="1"/>
</dbReference>
<organism evidence="7 8">
    <name type="scientific">Musa troglodytarum</name>
    <name type="common">fe'i banana</name>
    <dbReference type="NCBI Taxonomy" id="320322"/>
    <lineage>
        <taxon>Eukaryota</taxon>
        <taxon>Viridiplantae</taxon>
        <taxon>Streptophyta</taxon>
        <taxon>Embryophyta</taxon>
        <taxon>Tracheophyta</taxon>
        <taxon>Spermatophyta</taxon>
        <taxon>Magnoliopsida</taxon>
        <taxon>Liliopsida</taxon>
        <taxon>Zingiberales</taxon>
        <taxon>Musaceae</taxon>
        <taxon>Musa</taxon>
    </lineage>
</organism>
<protein>
    <recommendedName>
        <fullName evidence="6">NAC domain-containing protein</fullName>
    </recommendedName>
</protein>
<dbReference type="Pfam" id="PF02365">
    <property type="entry name" value="NAM"/>
    <property type="match status" value="1"/>
</dbReference>